<evidence type="ECO:0000313" key="1">
    <source>
        <dbReference type="EMBL" id="PKI47154.1"/>
    </source>
</evidence>
<protein>
    <submittedName>
        <fullName evidence="1">Uncharacterized protein</fullName>
    </submittedName>
</protein>
<name>A0A2I0IT38_PUNGR</name>
<reference evidence="1 2" key="1">
    <citation type="submission" date="2017-11" db="EMBL/GenBank/DDBJ databases">
        <title>De-novo sequencing of pomegranate (Punica granatum L.) genome.</title>
        <authorList>
            <person name="Akparov Z."/>
            <person name="Amiraslanov A."/>
            <person name="Hajiyeva S."/>
            <person name="Abbasov M."/>
            <person name="Kaur K."/>
            <person name="Hamwieh A."/>
            <person name="Solovyev V."/>
            <person name="Salamov A."/>
            <person name="Braich B."/>
            <person name="Kosarev P."/>
            <person name="Mahmoud A."/>
            <person name="Hajiyev E."/>
            <person name="Babayeva S."/>
            <person name="Izzatullayeva V."/>
            <person name="Mammadov A."/>
            <person name="Mammadov A."/>
            <person name="Sharifova S."/>
            <person name="Ojaghi J."/>
            <person name="Eynullazada K."/>
            <person name="Bayramov B."/>
            <person name="Abdulazimova A."/>
            <person name="Shahmuradov I."/>
        </authorList>
    </citation>
    <scope>NUCLEOTIDE SEQUENCE [LARGE SCALE GENOMIC DNA]</scope>
    <source>
        <strain evidence="2">cv. AG2017</strain>
        <tissue evidence="1">Leaf</tissue>
    </source>
</reference>
<comment type="caution">
    <text evidence="1">The sequence shown here is derived from an EMBL/GenBank/DDBJ whole genome shotgun (WGS) entry which is preliminary data.</text>
</comment>
<dbReference type="AlphaFoldDB" id="A0A2I0IT38"/>
<evidence type="ECO:0000313" key="2">
    <source>
        <dbReference type="Proteomes" id="UP000233551"/>
    </source>
</evidence>
<dbReference type="Proteomes" id="UP000233551">
    <property type="component" value="Unassembled WGS sequence"/>
</dbReference>
<proteinExistence type="predicted"/>
<keyword evidence="2" id="KW-1185">Reference proteome</keyword>
<accession>A0A2I0IT38</accession>
<dbReference type="EMBL" id="PGOL01002547">
    <property type="protein sequence ID" value="PKI47154.1"/>
    <property type="molecule type" value="Genomic_DNA"/>
</dbReference>
<organism evidence="1 2">
    <name type="scientific">Punica granatum</name>
    <name type="common">Pomegranate</name>
    <dbReference type="NCBI Taxonomy" id="22663"/>
    <lineage>
        <taxon>Eukaryota</taxon>
        <taxon>Viridiplantae</taxon>
        <taxon>Streptophyta</taxon>
        <taxon>Embryophyta</taxon>
        <taxon>Tracheophyta</taxon>
        <taxon>Spermatophyta</taxon>
        <taxon>Magnoliopsida</taxon>
        <taxon>eudicotyledons</taxon>
        <taxon>Gunneridae</taxon>
        <taxon>Pentapetalae</taxon>
        <taxon>rosids</taxon>
        <taxon>malvids</taxon>
        <taxon>Myrtales</taxon>
        <taxon>Lythraceae</taxon>
        <taxon>Punica</taxon>
    </lineage>
</organism>
<sequence>MATCSHNGVNDPVPSEENMPEWVLKFMKQINGEMKGYIQHLDENLDWVLAMEQSQEDTHGKEKRTNRELCMITNKGLEVWRHMFDNRHMGRHRSLQFEFSLNTYSRCQCNNSWLPIISHPKGRPILPQQHYVKPHFQLLSSSFKSAPYTTNHNLCGTLCCNSASSTDSASSIGSTSNSNSALNSNSTFGANSTSASDASSIHAIITIVFTKGRSRSRF</sequence>
<gene>
    <name evidence="1" type="ORF">CRG98_032468</name>
</gene>